<evidence type="ECO:0000313" key="2">
    <source>
        <dbReference type="EMBL" id="UTC24080.1"/>
    </source>
</evidence>
<keyword evidence="1" id="KW-1133">Transmembrane helix</keyword>
<reference evidence="2 3" key="1">
    <citation type="journal article" date="2022" name="Nat. Microbiol.">
        <title>The microbiome of a bacterivorous marine choanoflagellate contains a resource-demanding obligate bacterial associate.</title>
        <authorList>
            <person name="Needham D.M."/>
            <person name="Poirier C."/>
            <person name="Bachy C."/>
            <person name="George E.E."/>
            <person name="Wilken S."/>
            <person name="Yung C.C.M."/>
            <person name="Limardo A.J."/>
            <person name="Morando M."/>
            <person name="Sudek L."/>
            <person name="Malmstrom R.R."/>
            <person name="Keeling P.J."/>
            <person name="Santoro A.E."/>
            <person name="Worden A.Z."/>
        </authorList>
    </citation>
    <scope>NUCLEOTIDE SEQUENCE [LARGE SCALE GENOMIC DNA]</scope>
    <source>
        <strain evidence="2 3">Comchoano-1</strain>
    </source>
</reference>
<name>A0ABY5DIF8_9GAMM</name>
<dbReference type="RefSeq" id="WP_258567864.1">
    <property type="nucleotide sequence ID" value="NZ_CP092900.1"/>
</dbReference>
<dbReference type="Proteomes" id="UP001055955">
    <property type="component" value="Chromosome"/>
</dbReference>
<dbReference type="EMBL" id="CP092900">
    <property type="protein sequence ID" value="UTC24080.1"/>
    <property type="molecule type" value="Genomic_DNA"/>
</dbReference>
<accession>A0ABY5DIF8</accession>
<keyword evidence="1" id="KW-0472">Membrane</keyword>
<keyword evidence="3" id="KW-1185">Reference proteome</keyword>
<evidence type="ECO:0000256" key="1">
    <source>
        <dbReference type="SAM" id="Phobius"/>
    </source>
</evidence>
<protein>
    <submittedName>
        <fullName evidence="2">Uncharacterized protein</fullName>
    </submittedName>
</protein>
<organism evidence="2 3">
    <name type="scientific">Candidatus Comchoanobacter bicostacola</name>
    <dbReference type="NCBI Taxonomy" id="2919598"/>
    <lineage>
        <taxon>Bacteria</taxon>
        <taxon>Pseudomonadati</taxon>
        <taxon>Pseudomonadota</taxon>
        <taxon>Gammaproteobacteria</taxon>
        <taxon>Candidatus Comchoanobacterales</taxon>
        <taxon>Candidatus Comchoanobacteraceae</taxon>
        <taxon>Candidatus Comchoanobacter</taxon>
    </lineage>
</organism>
<keyword evidence="1" id="KW-0812">Transmembrane</keyword>
<sequence length="166" mass="18540">MFVSDKNDSFFSDNKKEVSFSNKKQDESVMFHLETNQTNPGAYLNALEKQIRAQYKQVSVTKRIEQTKKTCRYAQVSFTYLDGNQPTAATVTLVSNQEQMIVVNAQAEKTSIKKSLKKSKSLARSALFFKVKELGLSEIVVAGAITSAFGLALLFNAMSNFSMPMQ</sequence>
<proteinExistence type="predicted"/>
<feature type="transmembrane region" description="Helical" evidence="1">
    <location>
        <begin position="134"/>
        <end position="155"/>
    </location>
</feature>
<gene>
    <name evidence="2" type="ORF">MMH89_02415</name>
</gene>
<evidence type="ECO:0000313" key="3">
    <source>
        <dbReference type="Proteomes" id="UP001055955"/>
    </source>
</evidence>